<feature type="transmembrane region" description="Helical" evidence="13">
    <location>
        <begin position="235"/>
        <end position="251"/>
    </location>
</feature>
<dbReference type="InterPro" id="IPR018095">
    <property type="entry name" value="Thymidylate_kin_CS"/>
</dbReference>
<evidence type="ECO:0000259" key="14">
    <source>
        <dbReference type="Pfam" id="PF02223"/>
    </source>
</evidence>
<dbReference type="Proteomes" id="UP000595374">
    <property type="component" value="Chromosome"/>
</dbReference>
<dbReference type="SUPFAM" id="SSF103473">
    <property type="entry name" value="MFS general substrate transporter"/>
    <property type="match status" value="1"/>
</dbReference>
<keyword evidence="5 11" id="KW-0545">Nucleotide biosynthesis</keyword>
<organism evidence="15 16">
    <name type="scientific">Brevibacterium casei</name>
    <dbReference type="NCBI Taxonomy" id="33889"/>
    <lineage>
        <taxon>Bacteria</taxon>
        <taxon>Bacillati</taxon>
        <taxon>Actinomycetota</taxon>
        <taxon>Actinomycetes</taxon>
        <taxon>Micrococcales</taxon>
        <taxon>Brevibacteriaceae</taxon>
        <taxon>Brevibacterium</taxon>
    </lineage>
</organism>
<feature type="compositionally biased region" description="Basic and acidic residues" evidence="12">
    <location>
        <begin position="701"/>
        <end position="712"/>
    </location>
</feature>
<dbReference type="InterPro" id="IPR027417">
    <property type="entry name" value="P-loop_NTPase"/>
</dbReference>
<feature type="compositionally biased region" description="Low complexity" evidence="12">
    <location>
        <begin position="921"/>
        <end position="934"/>
    </location>
</feature>
<dbReference type="SUPFAM" id="SSF52540">
    <property type="entry name" value="P-loop containing nucleoside triphosphate hydrolases"/>
    <property type="match status" value="1"/>
</dbReference>
<proteinExistence type="inferred from homology"/>
<feature type="transmembrane region" description="Helical" evidence="13">
    <location>
        <begin position="295"/>
        <end position="313"/>
    </location>
</feature>
<accession>A0A7T4DK16</accession>
<dbReference type="GO" id="GO:0004798">
    <property type="term" value="F:dTMP kinase activity"/>
    <property type="evidence" value="ECO:0007669"/>
    <property type="project" value="UniProtKB-UniRule"/>
</dbReference>
<evidence type="ECO:0000256" key="4">
    <source>
        <dbReference type="ARBA" id="ARBA00022679"/>
    </source>
</evidence>
<feature type="compositionally biased region" description="Low complexity" evidence="12">
    <location>
        <begin position="663"/>
        <end position="676"/>
    </location>
</feature>
<dbReference type="PANTHER" id="PTHR10344:SF4">
    <property type="entry name" value="UMP-CMP KINASE 2, MITOCHONDRIAL"/>
    <property type="match status" value="1"/>
</dbReference>
<dbReference type="EC" id="2.7.4.9" evidence="2 11"/>
<feature type="compositionally biased region" description="Basic and acidic residues" evidence="12">
    <location>
        <begin position="804"/>
        <end position="834"/>
    </location>
</feature>
<feature type="transmembrane region" description="Helical" evidence="13">
    <location>
        <begin position="181"/>
        <end position="201"/>
    </location>
</feature>
<dbReference type="EMBL" id="CP065989">
    <property type="protein sequence ID" value="QQB16040.1"/>
    <property type="molecule type" value="Genomic_DNA"/>
</dbReference>
<feature type="compositionally biased region" description="Basic and acidic residues" evidence="12">
    <location>
        <begin position="753"/>
        <end position="766"/>
    </location>
</feature>
<dbReference type="CDD" id="cd01672">
    <property type="entry name" value="TMPK"/>
    <property type="match status" value="1"/>
</dbReference>
<comment type="similarity">
    <text evidence="1 11">Belongs to the thymidylate kinase family.</text>
</comment>
<dbReference type="PROSITE" id="PS01331">
    <property type="entry name" value="THYMIDYLATE_KINASE"/>
    <property type="match status" value="1"/>
</dbReference>
<feature type="compositionally biased region" description="Basic and acidic residues" evidence="12">
    <location>
        <begin position="953"/>
        <end position="980"/>
    </location>
</feature>
<dbReference type="GO" id="GO:0006227">
    <property type="term" value="P:dUDP biosynthetic process"/>
    <property type="evidence" value="ECO:0007669"/>
    <property type="project" value="TreeGrafter"/>
</dbReference>
<evidence type="ECO:0000256" key="2">
    <source>
        <dbReference type="ARBA" id="ARBA00012980"/>
    </source>
</evidence>
<evidence type="ECO:0000256" key="11">
    <source>
        <dbReference type="HAMAP-Rule" id="MF_00165"/>
    </source>
</evidence>
<feature type="region of interest" description="Disordered" evidence="12">
    <location>
        <begin position="651"/>
        <end position="990"/>
    </location>
</feature>
<feature type="transmembrane region" description="Helical" evidence="13">
    <location>
        <begin position="154"/>
        <end position="175"/>
    </location>
</feature>
<dbReference type="FunFam" id="3.40.50.300:FF:000225">
    <property type="entry name" value="Thymidylate kinase"/>
    <property type="match status" value="1"/>
</dbReference>
<keyword evidence="4 11" id="KW-0808">Transferase</keyword>
<keyword evidence="6 11" id="KW-0547">Nucleotide-binding</keyword>
<comment type="function">
    <text evidence="10 11">Phosphorylation of dTMP to form dTDP in both de novo and salvage pathways of dTTP synthesis.</text>
</comment>
<feature type="transmembrane region" description="Helical" evidence="13">
    <location>
        <begin position="21"/>
        <end position="46"/>
    </location>
</feature>
<dbReference type="GO" id="GO:0006235">
    <property type="term" value="P:dTTP biosynthetic process"/>
    <property type="evidence" value="ECO:0007669"/>
    <property type="project" value="UniProtKB-UniRule"/>
</dbReference>
<dbReference type="NCBIfam" id="TIGR00041">
    <property type="entry name" value="DTMP_kinase"/>
    <property type="match status" value="1"/>
</dbReference>
<dbReference type="HAMAP" id="MF_00165">
    <property type="entry name" value="Thymidylate_kinase"/>
    <property type="match status" value="1"/>
</dbReference>
<feature type="transmembrane region" description="Helical" evidence="13">
    <location>
        <begin position="380"/>
        <end position="400"/>
    </location>
</feature>
<evidence type="ECO:0000256" key="6">
    <source>
        <dbReference type="ARBA" id="ARBA00022741"/>
    </source>
</evidence>
<evidence type="ECO:0000256" key="10">
    <source>
        <dbReference type="ARBA" id="ARBA00057735"/>
    </source>
</evidence>
<gene>
    <name evidence="11 15" type="primary">tmk</name>
    <name evidence="15" type="ORF">I6H47_07475</name>
</gene>
<feature type="transmembrane region" description="Helical" evidence="13">
    <location>
        <begin position="345"/>
        <end position="368"/>
    </location>
</feature>
<feature type="transmembrane region" description="Helical" evidence="13">
    <location>
        <begin position="263"/>
        <end position="283"/>
    </location>
</feature>
<evidence type="ECO:0000256" key="1">
    <source>
        <dbReference type="ARBA" id="ARBA00009776"/>
    </source>
</evidence>
<evidence type="ECO:0000313" key="16">
    <source>
        <dbReference type="Proteomes" id="UP000595374"/>
    </source>
</evidence>
<evidence type="ECO:0000313" key="15">
    <source>
        <dbReference type="EMBL" id="QQB16040.1"/>
    </source>
</evidence>
<dbReference type="PANTHER" id="PTHR10344">
    <property type="entry name" value="THYMIDYLATE KINASE"/>
    <property type="match status" value="1"/>
</dbReference>
<keyword evidence="13" id="KW-0472">Membrane</keyword>
<dbReference type="Pfam" id="PF02223">
    <property type="entry name" value="Thymidylate_kin"/>
    <property type="match status" value="1"/>
</dbReference>
<evidence type="ECO:0000256" key="5">
    <source>
        <dbReference type="ARBA" id="ARBA00022727"/>
    </source>
</evidence>
<keyword evidence="8 11" id="KW-0067">ATP-binding</keyword>
<feature type="compositionally biased region" description="Basic and acidic residues" evidence="12">
    <location>
        <begin position="786"/>
        <end position="797"/>
    </location>
</feature>
<evidence type="ECO:0000256" key="3">
    <source>
        <dbReference type="ARBA" id="ARBA00017144"/>
    </source>
</evidence>
<dbReference type="AlphaFoldDB" id="A0A7T4DK16"/>
<feature type="transmembrane region" description="Helical" evidence="13">
    <location>
        <begin position="66"/>
        <end position="85"/>
    </location>
</feature>
<comment type="catalytic activity">
    <reaction evidence="9 11">
        <text>dTMP + ATP = dTDP + ADP</text>
        <dbReference type="Rhea" id="RHEA:13517"/>
        <dbReference type="ChEBI" id="CHEBI:30616"/>
        <dbReference type="ChEBI" id="CHEBI:58369"/>
        <dbReference type="ChEBI" id="CHEBI:63528"/>
        <dbReference type="ChEBI" id="CHEBI:456216"/>
        <dbReference type="EC" id="2.7.4.9"/>
    </reaction>
</comment>
<dbReference type="CDD" id="cd06174">
    <property type="entry name" value="MFS"/>
    <property type="match status" value="1"/>
</dbReference>
<dbReference type="Gene3D" id="3.40.50.300">
    <property type="entry name" value="P-loop containing nucleotide triphosphate hydrolases"/>
    <property type="match status" value="1"/>
</dbReference>
<evidence type="ECO:0000256" key="12">
    <source>
        <dbReference type="SAM" id="MobiDB-lite"/>
    </source>
</evidence>
<evidence type="ECO:0000256" key="8">
    <source>
        <dbReference type="ARBA" id="ARBA00022840"/>
    </source>
</evidence>
<dbReference type="GO" id="GO:0005524">
    <property type="term" value="F:ATP binding"/>
    <property type="evidence" value="ECO:0007669"/>
    <property type="project" value="UniProtKB-UniRule"/>
</dbReference>
<name>A0A7T4DK16_9MICO</name>
<feature type="domain" description="Thymidylate kinase-like" evidence="14">
    <location>
        <begin position="445"/>
        <end position="630"/>
    </location>
</feature>
<protein>
    <recommendedName>
        <fullName evidence="3 11">Thymidylate kinase</fullName>
        <ecNumber evidence="2 11">2.7.4.9</ecNumber>
    </recommendedName>
    <alternativeName>
        <fullName evidence="11">dTMP kinase</fullName>
    </alternativeName>
</protein>
<sequence length="990" mass="103454">MLTTTGHRLPGAPGRLVTETAVWGALIVLAAISYVVAGTSGFFTTVSGRAFTTLADTLGAGEFDNQAGSLSLLIVFVLACAGLFIPSKVFAGRGPAVRKRALSISAVVEAALLIVLSLAPSAWLTWVTGLVLGAVIGLLMSLTPFTNEKPWRRVGVPATVLLFLACSFQIMGGAVAGTSALGWMSLLVGIAMVIGAVMIYLTPERALHAESSTTGSFPVAKARVARPPASIEKPWVPIALFGVLGATFILAEPTAVEHEFGQAGYALMLVVALLGWAIGFEMGPTFAPGMSRPRVSAFALTVSGVLLIATGAIDELSGKVVLAGVVAFLVGIGVRSQVYVFSRRIGAVGGALIALLINAADITVAPISTDAIFTLPPADVAFVVIGFAALVAGIIGLCIFDPHGMQGLSVDIVHGFRPPSQSEDANKDGVGALADRFGPGFFIAIEGGDGSGKSTQITRLSRELADEGYSVEATREPGGTELGRKIRSVLFDAEPPSARTEALLFAADRAHHVASLVDPGLEAGSIVITDRYIDSTVAYQAAGREFDPKTILALSRWATEGLIPHLTIVLDIDPEVAAARMSARGESNYLDQENQQFHQRVRQTYLNRAQKDPERYVVLDASVTQEELAGQILAAVHARLPHTLRKGSVAEAVPGSATDAESATPAVGGAAAAATPRPQSDGPDSAETTTPSPAGGADDDSPSRDEAGRGTGERVLPATQAAPLVPEDSPTVGQSTRTAEGDAADDASAATASEERPSRESADGPRARFVPVSEVGSPTDDDDSVPTDKVDLGADLREDADETTADRSEPFLGRSTEDRGSTDDETKTNDDARTPESASDGPDAEDGDEGPLVTDGEAETRVHSVTEAAHVVGDDDAVEIEQRTSSAATPDEREEAETTVLSAGTFRPQAPVTDEDDPDEAPTTIIETSATEESNGSDEAATTVLPARSARQMSRERLQAQAEIERQARERVRQQRERNRNRFNGPGGSR</sequence>
<evidence type="ECO:0000256" key="9">
    <source>
        <dbReference type="ARBA" id="ARBA00048743"/>
    </source>
</evidence>
<feature type="transmembrane region" description="Helical" evidence="13">
    <location>
        <begin position="319"/>
        <end position="338"/>
    </location>
</feature>
<reference evidence="15 16" key="1">
    <citation type="submission" date="2020-12" db="EMBL/GenBank/DDBJ databases">
        <title>FDA dAtabase for Regulatory Grade micrObial Sequences (FDA-ARGOS): Supporting development and validation of Infectious Disease Dx tests.</title>
        <authorList>
            <person name="Sproer C."/>
            <person name="Gronow S."/>
            <person name="Severitt S."/>
            <person name="Schroder I."/>
            <person name="Tallon L."/>
            <person name="Sadzewicz L."/>
            <person name="Zhao X."/>
            <person name="Boylan J."/>
            <person name="Ott S."/>
            <person name="Bowen H."/>
            <person name="Vavikolanu K."/>
            <person name="Mehta A."/>
            <person name="Aluvathingal J."/>
            <person name="Nadendla S."/>
            <person name="Lowell S."/>
            <person name="Myers T."/>
            <person name="Yan Y."/>
            <person name="Sichtig H."/>
        </authorList>
    </citation>
    <scope>NUCLEOTIDE SEQUENCE [LARGE SCALE GENOMIC DNA]</scope>
    <source>
        <strain evidence="15 16">FDAARGOS_990</strain>
    </source>
</reference>
<keyword evidence="7 11" id="KW-0418">Kinase</keyword>
<feature type="binding site" evidence="11">
    <location>
        <begin position="447"/>
        <end position="454"/>
    </location>
    <ligand>
        <name>ATP</name>
        <dbReference type="ChEBI" id="CHEBI:30616"/>
    </ligand>
</feature>
<dbReference type="InterPro" id="IPR036259">
    <property type="entry name" value="MFS_trans_sf"/>
</dbReference>
<evidence type="ECO:0000256" key="13">
    <source>
        <dbReference type="SAM" id="Phobius"/>
    </source>
</evidence>
<evidence type="ECO:0000256" key="7">
    <source>
        <dbReference type="ARBA" id="ARBA00022777"/>
    </source>
</evidence>
<dbReference type="InterPro" id="IPR039430">
    <property type="entry name" value="Thymidylate_kin-like_dom"/>
</dbReference>
<dbReference type="GO" id="GO:0006233">
    <property type="term" value="P:dTDP biosynthetic process"/>
    <property type="evidence" value="ECO:0007669"/>
    <property type="project" value="InterPro"/>
</dbReference>
<dbReference type="InterPro" id="IPR018094">
    <property type="entry name" value="Thymidylate_kinase"/>
</dbReference>
<keyword evidence="13" id="KW-1133">Transmembrane helix</keyword>
<dbReference type="GO" id="GO:0005829">
    <property type="term" value="C:cytosol"/>
    <property type="evidence" value="ECO:0007669"/>
    <property type="project" value="TreeGrafter"/>
</dbReference>
<feature type="transmembrane region" description="Helical" evidence="13">
    <location>
        <begin position="123"/>
        <end position="142"/>
    </location>
</feature>
<keyword evidence="13" id="KW-0812">Transmembrane</keyword>